<evidence type="ECO:0008006" key="3">
    <source>
        <dbReference type="Google" id="ProtNLM"/>
    </source>
</evidence>
<protein>
    <recommendedName>
        <fullName evidence="3">OsmC-like protein</fullName>
    </recommendedName>
</protein>
<gene>
    <name evidence="1" type="ORF">GCM10023168_35640</name>
</gene>
<dbReference type="SUPFAM" id="SSF82784">
    <property type="entry name" value="OsmC-like"/>
    <property type="match status" value="1"/>
</dbReference>
<dbReference type="Proteomes" id="UP001500945">
    <property type="component" value="Unassembled WGS sequence"/>
</dbReference>
<keyword evidence="2" id="KW-1185">Reference proteome</keyword>
<sequence>MTQNPRPVQAPLEYRVSAATMGNGGAQVTAAGAAIPVDVTWGGAPDGPGPAELLAAALAARLLRNLSRCGELIDFRYDGAEVDVVARRQDSPPRFVEFTYALRVSTDEPEHRVNLAHTNLRKFGTVFNTLAAVCEVHGTLEAFPRMEHD</sequence>
<proteinExistence type="predicted"/>
<dbReference type="RefSeq" id="WP_345208507.1">
    <property type="nucleotide sequence ID" value="NZ_BAABGM010000026.1"/>
</dbReference>
<dbReference type="Gene3D" id="3.30.300.20">
    <property type="match status" value="1"/>
</dbReference>
<name>A0ABP8KRP8_9MICO</name>
<evidence type="ECO:0000313" key="2">
    <source>
        <dbReference type="Proteomes" id="UP001500945"/>
    </source>
</evidence>
<dbReference type="InterPro" id="IPR015946">
    <property type="entry name" value="KH_dom-like_a/b"/>
</dbReference>
<comment type="caution">
    <text evidence="1">The sequence shown here is derived from an EMBL/GenBank/DDBJ whole genome shotgun (WGS) entry which is preliminary data.</text>
</comment>
<evidence type="ECO:0000313" key="1">
    <source>
        <dbReference type="EMBL" id="GAA4413121.1"/>
    </source>
</evidence>
<dbReference type="InterPro" id="IPR036102">
    <property type="entry name" value="OsmC/Ohrsf"/>
</dbReference>
<accession>A0ABP8KRP8</accession>
<dbReference type="EMBL" id="BAABGM010000026">
    <property type="protein sequence ID" value="GAA4413121.1"/>
    <property type="molecule type" value="Genomic_DNA"/>
</dbReference>
<organism evidence="1 2">
    <name type="scientific">Fodinibacter luteus</name>
    <dbReference type="NCBI Taxonomy" id="552064"/>
    <lineage>
        <taxon>Bacteria</taxon>
        <taxon>Bacillati</taxon>
        <taxon>Actinomycetota</taxon>
        <taxon>Actinomycetes</taxon>
        <taxon>Micrococcales</taxon>
        <taxon>Intrasporangiaceae</taxon>
        <taxon>Fodinibacter (ex Wang et al. 2009)</taxon>
    </lineage>
</organism>
<reference evidence="2" key="1">
    <citation type="journal article" date="2019" name="Int. J. Syst. Evol. Microbiol.">
        <title>The Global Catalogue of Microorganisms (GCM) 10K type strain sequencing project: providing services to taxonomists for standard genome sequencing and annotation.</title>
        <authorList>
            <consortium name="The Broad Institute Genomics Platform"/>
            <consortium name="The Broad Institute Genome Sequencing Center for Infectious Disease"/>
            <person name="Wu L."/>
            <person name="Ma J."/>
        </authorList>
    </citation>
    <scope>NUCLEOTIDE SEQUENCE [LARGE SCALE GENOMIC DNA]</scope>
    <source>
        <strain evidence="2">JCM 17809</strain>
    </source>
</reference>